<dbReference type="Proteomes" id="UP001300496">
    <property type="component" value="Unassembled WGS sequence"/>
</dbReference>
<protein>
    <recommendedName>
        <fullName evidence="2">carbonic anhydrase</fullName>
        <ecNumber evidence="2">4.2.1.1</ecNumber>
    </recommendedName>
</protein>
<dbReference type="CDD" id="cd03378">
    <property type="entry name" value="beta_CA_cladeC"/>
    <property type="match status" value="1"/>
</dbReference>
<evidence type="ECO:0000256" key="4">
    <source>
        <dbReference type="ARBA" id="ARBA00023239"/>
    </source>
</evidence>
<gene>
    <name evidence="7" type="ORF">N4R40_03050</name>
</gene>
<dbReference type="EC" id="4.2.1.1" evidence="2"/>
<dbReference type="RefSeq" id="WP_261606207.1">
    <property type="nucleotide sequence ID" value="NZ_JAODOR010000004.1"/>
</dbReference>
<dbReference type="Gene3D" id="3.40.1050.10">
    <property type="entry name" value="Carbonic anhydrase"/>
    <property type="match status" value="1"/>
</dbReference>
<name>A0ABT2PA18_9MICO</name>
<dbReference type="InterPro" id="IPR001765">
    <property type="entry name" value="Carbonic_anhydrase"/>
</dbReference>
<reference evidence="7 8" key="1">
    <citation type="journal article" date="2024" name="Int. J. Syst. Evol. Microbiol.">
        <title>Microbacterium memoriense sp. nov., a member of the Actinomycetota from marine beach sediment of the north coast of Portugal.</title>
        <authorList>
            <person name="Santos J.D.N.D."/>
            <person name="Klimek D."/>
            <person name="Calusinska M."/>
            <person name="Lobo-da-Cunha A."/>
            <person name="Catita J."/>
            <person name="Goncalves H."/>
            <person name="Gonzalez I."/>
            <person name="Lage O.M."/>
        </authorList>
    </citation>
    <scope>NUCLEOTIDE SEQUENCE [LARGE SCALE GENOMIC DNA]</scope>
    <source>
        <strain evidence="7 8">PMIC_1C1B</strain>
    </source>
</reference>
<dbReference type="SUPFAM" id="SSF53056">
    <property type="entry name" value="beta-carbonic anhydrase, cab"/>
    <property type="match status" value="1"/>
</dbReference>
<evidence type="ECO:0000256" key="3">
    <source>
        <dbReference type="ARBA" id="ARBA00022833"/>
    </source>
</evidence>
<sequence>MRLGNERFIAGEPRHPRQDVERRNELAHSQTPQAALFGCADSRLAAEIIFDQGLGDLFVVRNAGQVASDSAIASLEYAVAVLHVSLIIVLAHDECGAVRAAIDSTALDSDELPPHIWRLIAKIVPAARTVLRRTPGANPQNLDAEQVGREHLKNTVDDLLASSRLITEAVESGRLAIVGSNYRLSEGTTIPQVMVGLEP</sequence>
<evidence type="ECO:0000256" key="5">
    <source>
        <dbReference type="ARBA" id="ARBA00024993"/>
    </source>
</evidence>
<evidence type="ECO:0000256" key="1">
    <source>
        <dbReference type="ARBA" id="ARBA00006217"/>
    </source>
</evidence>
<dbReference type="EMBL" id="JAODOR010000004">
    <property type="protein sequence ID" value="MCT9001345.1"/>
    <property type="molecule type" value="Genomic_DNA"/>
</dbReference>
<keyword evidence="4" id="KW-0456">Lyase</keyword>
<dbReference type="PANTHER" id="PTHR11002">
    <property type="entry name" value="CARBONIC ANHYDRASE"/>
    <property type="match status" value="1"/>
</dbReference>
<comment type="caution">
    <text evidence="7">The sequence shown here is derived from an EMBL/GenBank/DDBJ whole genome shotgun (WGS) entry which is preliminary data.</text>
</comment>
<evidence type="ECO:0000256" key="6">
    <source>
        <dbReference type="ARBA" id="ARBA00048348"/>
    </source>
</evidence>
<comment type="function">
    <text evidence="5">Catalyzes the reversible hydration of carbon dioxide to form bicarbonate.</text>
</comment>
<dbReference type="Pfam" id="PF00484">
    <property type="entry name" value="Pro_CA"/>
    <property type="match status" value="1"/>
</dbReference>
<dbReference type="PANTHER" id="PTHR11002:SF79">
    <property type="entry name" value="CARBONIC ANHYDRASE 2"/>
    <property type="match status" value="1"/>
</dbReference>
<dbReference type="InterPro" id="IPR036874">
    <property type="entry name" value="Carbonic_anhydrase_sf"/>
</dbReference>
<keyword evidence="3" id="KW-0862">Zinc</keyword>
<dbReference type="SMART" id="SM00947">
    <property type="entry name" value="Pro_CA"/>
    <property type="match status" value="1"/>
</dbReference>
<organism evidence="7 8">
    <name type="scientific">Microbacterium memoriense</name>
    <dbReference type="NCBI Taxonomy" id="2978350"/>
    <lineage>
        <taxon>Bacteria</taxon>
        <taxon>Bacillati</taxon>
        <taxon>Actinomycetota</taxon>
        <taxon>Actinomycetes</taxon>
        <taxon>Micrococcales</taxon>
        <taxon>Microbacteriaceae</taxon>
        <taxon>Microbacterium</taxon>
    </lineage>
</organism>
<accession>A0ABT2PA18</accession>
<proteinExistence type="inferred from homology"/>
<comment type="similarity">
    <text evidence="1">Belongs to the beta-class carbonic anhydrase family.</text>
</comment>
<evidence type="ECO:0000256" key="2">
    <source>
        <dbReference type="ARBA" id="ARBA00012925"/>
    </source>
</evidence>
<dbReference type="PROSITE" id="PS00704">
    <property type="entry name" value="PROK_CO2_ANHYDRASE_1"/>
    <property type="match status" value="1"/>
</dbReference>
<evidence type="ECO:0000313" key="7">
    <source>
        <dbReference type="EMBL" id="MCT9001345.1"/>
    </source>
</evidence>
<comment type="catalytic activity">
    <reaction evidence="6">
        <text>hydrogencarbonate + H(+) = CO2 + H2O</text>
        <dbReference type="Rhea" id="RHEA:10748"/>
        <dbReference type="ChEBI" id="CHEBI:15377"/>
        <dbReference type="ChEBI" id="CHEBI:15378"/>
        <dbReference type="ChEBI" id="CHEBI:16526"/>
        <dbReference type="ChEBI" id="CHEBI:17544"/>
        <dbReference type="EC" id="4.2.1.1"/>
    </reaction>
</comment>
<keyword evidence="8" id="KW-1185">Reference proteome</keyword>
<dbReference type="InterPro" id="IPR015892">
    <property type="entry name" value="Carbonic_anhydrase_CS"/>
</dbReference>
<evidence type="ECO:0000313" key="8">
    <source>
        <dbReference type="Proteomes" id="UP001300496"/>
    </source>
</evidence>